<feature type="transmembrane region" description="Helical" evidence="1">
    <location>
        <begin position="79"/>
        <end position="97"/>
    </location>
</feature>
<feature type="transmembrane region" description="Helical" evidence="1">
    <location>
        <begin position="204"/>
        <end position="223"/>
    </location>
</feature>
<accession>A0A371PMQ9</accession>
<reference evidence="2 3" key="1">
    <citation type="submission" date="2018-08" db="EMBL/GenBank/DDBJ databases">
        <title>Paenibacillus sp. M4BSY-1, whole genome shotgun sequence.</title>
        <authorList>
            <person name="Tuo L."/>
        </authorList>
    </citation>
    <scope>NUCLEOTIDE SEQUENCE [LARGE SCALE GENOMIC DNA]</scope>
    <source>
        <strain evidence="2 3">M4BSY-1</strain>
    </source>
</reference>
<feature type="transmembrane region" description="Helical" evidence="1">
    <location>
        <begin position="235"/>
        <end position="257"/>
    </location>
</feature>
<evidence type="ECO:0000256" key="1">
    <source>
        <dbReference type="SAM" id="Phobius"/>
    </source>
</evidence>
<organism evidence="2 3">
    <name type="scientific">Paenibacillus paeoniae</name>
    <dbReference type="NCBI Taxonomy" id="2292705"/>
    <lineage>
        <taxon>Bacteria</taxon>
        <taxon>Bacillati</taxon>
        <taxon>Bacillota</taxon>
        <taxon>Bacilli</taxon>
        <taxon>Bacillales</taxon>
        <taxon>Paenibacillaceae</taxon>
        <taxon>Paenibacillus</taxon>
    </lineage>
</organism>
<protein>
    <submittedName>
        <fullName evidence="2">Uncharacterized protein</fullName>
    </submittedName>
</protein>
<keyword evidence="3" id="KW-1185">Reference proteome</keyword>
<dbReference type="RefSeq" id="WP_116044217.1">
    <property type="nucleotide sequence ID" value="NZ_QUBQ01000001.1"/>
</dbReference>
<comment type="caution">
    <text evidence="2">The sequence shown here is derived from an EMBL/GenBank/DDBJ whole genome shotgun (WGS) entry which is preliminary data.</text>
</comment>
<evidence type="ECO:0000313" key="2">
    <source>
        <dbReference type="EMBL" id="REK76949.1"/>
    </source>
</evidence>
<name>A0A371PMQ9_9BACL</name>
<evidence type="ECO:0000313" key="3">
    <source>
        <dbReference type="Proteomes" id="UP000261905"/>
    </source>
</evidence>
<feature type="transmembrane region" description="Helical" evidence="1">
    <location>
        <begin position="142"/>
        <end position="165"/>
    </location>
</feature>
<dbReference type="EMBL" id="QUBQ01000001">
    <property type="protein sequence ID" value="REK76949.1"/>
    <property type="molecule type" value="Genomic_DNA"/>
</dbReference>
<keyword evidence="1" id="KW-1133">Transmembrane helix</keyword>
<dbReference type="Proteomes" id="UP000261905">
    <property type="component" value="Unassembled WGS sequence"/>
</dbReference>
<keyword evidence="1" id="KW-0812">Transmembrane</keyword>
<feature type="transmembrane region" description="Helical" evidence="1">
    <location>
        <begin position="177"/>
        <end position="197"/>
    </location>
</feature>
<dbReference type="OrthoDB" id="1912744at2"/>
<dbReference type="AlphaFoldDB" id="A0A371PMQ9"/>
<proteinExistence type="predicted"/>
<keyword evidence="1" id="KW-0472">Membrane</keyword>
<feature type="transmembrane region" description="Helical" evidence="1">
    <location>
        <begin position="103"/>
        <end position="121"/>
    </location>
</feature>
<sequence>MNRNDRRDSMPSEAEFEHIISQLQHFEVKYPDESEVARTVEAVQRHMAQSRAGKVRTVGIRIRELHSLALSEITFMNPMYWITCLALYVAGVLLILGGLNATFIITAIAPMPFLLGLMEVFKGRDSRMMELEASCKFNAVQIILVRLWIVTVYSVLVNSILSLLFTPNGGELLLKDVTLLWLTPLSLTSGLALTMAVSFRSSRVVITFLPMWLVACLAIQTLPSLKAYLEAVQPAAQLALVALGLVFTAIQTWRAAVRSNSYFERNMMNETYD</sequence>
<gene>
    <name evidence="2" type="ORF">DX130_08035</name>
</gene>